<reference evidence="4" key="1">
    <citation type="submission" date="2023-10" db="EMBL/GenBank/DDBJ databases">
        <title>Genome assemblies of two species of porcelain crab, Petrolisthes cinctipes and Petrolisthes manimaculis (Anomura: Porcellanidae).</title>
        <authorList>
            <person name="Angst P."/>
        </authorList>
    </citation>
    <scope>NUCLEOTIDE SEQUENCE</scope>
    <source>
        <strain evidence="4">PB745_01</strain>
        <tissue evidence="4">Gill</tissue>
    </source>
</reference>
<dbReference type="Pfam" id="PF13181">
    <property type="entry name" value="TPR_8"/>
    <property type="match status" value="2"/>
</dbReference>
<proteinExistence type="predicted"/>
<dbReference type="GO" id="GO:0006401">
    <property type="term" value="P:RNA catabolic process"/>
    <property type="evidence" value="ECO:0007669"/>
    <property type="project" value="InterPro"/>
</dbReference>
<dbReference type="SMART" id="SM00028">
    <property type="entry name" value="TPR"/>
    <property type="match status" value="8"/>
</dbReference>
<dbReference type="InterPro" id="IPR019734">
    <property type="entry name" value="TPR_rpt"/>
</dbReference>
<comment type="caution">
    <text evidence="4">The sequence shown here is derived from an EMBL/GenBank/DDBJ whole genome shotgun (WGS) entry which is preliminary data.</text>
</comment>
<dbReference type="Proteomes" id="UP001286313">
    <property type="component" value="Unassembled WGS sequence"/>
</dbReference>
<evidence type="ECO:0000256" key="2">
    <source>
        <dbReference type="ARBA" id="ARBA00022803"/>
    </source>
</evidence>
<evidence type="ECO:0000256" key="3">
    <source>
        <dbReference type="PROSITE-ProRule" id="PRU00339"/>
    </source>
</evidence>
<dbReference type="SUPFAM" id="SSF48452">
    <property type="entry name" value="TPR-like"/>
    <property type="match status" value="4"/>
</dbReference>
<keyword evidence="5" id="KW-1185">Reference proteome</keyword>
<keyword evidence="1" id="KW-0677">Repeat</keyword>
<evidence type="ECO:0000256" key="1">
    <source>
        <dbReference type="ARBA" id="ARBA00022737"/>
    </source>
</evidence>
<dbReference type="Gene3D" id="1.25.40.10">
    <property type="entry name" value="Tetratricopeptide repeat domain"/>
    <property type="match status" value="5"/>
</dbReference>
<dbReference type="PANTHER" id="PTHR15704">
    <property type="entry name" value="SUPERKILLER 3 PROTEIN-RELATED"/>
    <property type="match status" value="1"/>
</dbReference>
<evidence type="ECO:0000313" key="5">
    <source>
        <dbReference type="Proteomes" id="UP001286313"/>
    </source>
</evidence>
<feature type="repeat" description="TPR" evidence="3">
    <location>
        <begin position="492"/>
        <end position="525"/>
    </location>
</feature>
<dbReference type="InterPro" id="IPR011990">
    <property type="entry name" value="TPR-like_helical_dom_sf"/>
</dbReference>
<accession>A0AAE1F9I9</accession>
<dbReference type="EMBL" id="JAWQEG010002836">
    <property type="protein sequence ID" value="KAK3869434.1"/>
    <property type="molecule type" value="Genomic_DNA"/>
</dbReference>
<protein>
    <recommendedName>
        <fullName evidence="6">Tetratricopeptide repeat protein 37</fullName>
    </recommendedName>
</protein>
<feature type="repeat" description="TPR" evidence="3">
    <location>
        <begin position="458"/>
        <end position="491"/>
    </location>
</feature>
<dbReference type="PANTHER" id="PTHR15704:SF7">
    <property type="entry name" value="SUPERKILLER COMPLEX PROTEIN 3"/>
    <property type="match status" value="1"/>
</dbReference>
<name>A0AAE1F9I9_PETCI</name>
<organism evidence="4 5">
    <name type="scientific">Petrolisthes cinctipes</name>
    <name type="common">Flat porcelain crab</name>
    <dbReference type="NCBI Taxonomy" id="88211"/>
    <lineage>
        <taxon>Eukaryota</taxon>
        <taxon>Metazoa</taxon>
        <taxon>Ecdysozoa</taxon>
        <taxon>Arthropoda</taxon>
        <taxon>Crustacea</taxon>
        <taxon>Multicrustacea</taxon>
        <taxon>Malacostraca</taxon>
        <taxon>Eumalacostraca</taxon>
        <taxon>Eucarida</taxon>
        <taxon>Decapoda</taxon>
        <taxon>Pleocyemata</taxon>
        <taxon>Anomura</taxon>
        <taxon>Galatheoidea</taxon>
        <taxon>Porcellanidae</taxon>
        <taxon>Petrolisthes</taxon>
    </lineage>
</organism>
<dbReference type="SUPFAM" id="SSF48439">
    <property type="entry name" value="Protein prenylyltransferase"/>
    <property type="match status" value="1"/>
</dbReference>
<feature type="repeat" description="TPR" evidence="3">
    <location>
        <begin position="870"/>
        <end position="903"/>
    </location>
</feature>
<dbReference type="GO" id="GO:0055087">
    <property type="term" value="C:Ski complex"/>
    <property type="evidence" value="ECO:0007669"/>
    <property type="project" value="InterPro"/>
</dbReference>
<sequence>MADVKNALKEAKKAMKENDFETMSKHCKTALKHDRKNYNALLLFGRASQELGKMEDCKKALMMATQVEPENGVAWQGLVQLYEKSSQVATLQEVTAVCTRLIQLLQGDADKTNSVYRRLAAVQLERDDKLGAVDSLTTLARRLPERRHATEVWQNVAQILSGIQDLPDDYVSMLQEALENSLSESVLGENERNYQTYIKLLYRTRQRGRSGVTNAALNMARIFTTAYPLEWVCRMYVEMTSRPIEGEDEFPLSEEEVSQQVSRLLRLNNASVWGNLAQGLLSRKEGKLLEARAHLRLGAERGSSNLLGWRLLLESQASGGDWPGAEVSCRRSLDVMAANPTATVPDDNKDSEGYRVYLRLMQARALVNMGHRNHLRQAVDILQENVGTSLECGVQMVSSRIKLMEFDQAEADLKKLESIFGDEMQLKLMSASLLAARGERQKAKLMLQELVKEHPSCAEGHLELGILYYQLSEYNKAQLCCMRAAKLNPHLAHPFLYLGHYYRRDDNMDRALKCYEKALALAPSDDQVGAALSDLYRVLGKHEANLQLLERVTREGGRSGGGWAWLRLGLHHLATHQPQEATYALQCALTISPDDSAVYECLGDAYVARGAYAAALKVYTCASQLNPAALYPLYRIAHLQQLTSELLEATAGYEVVLKREPGREVCVVALVGLAEAQLAAARRAADQAMFSNVKEACTAALAALTRAGSMQPESACIWKLVGDACTLLYQVPPSLTPLNVPARLVTKEAQDLNQQTSLTKLEVLQLGTRCYGLGLQLNESDAGLWHDLATNMYQQARLQEAANEKEVDSNGVSKELLQRALLALRKSLNLDPSSGQAWTTLGMVTAHKLIGDQGLAQHCLIRACEIQPCAFTWTHLGAFYLSHGDADLAHEAFSQAQAHDPAYVGCWVGQALVAERIGHHDTFDLFRHTTLLGVHPESCIGYAHHVANLACDPTRHRDKRTQDAIKQALPTATDCAVIYAREHEADPVGQNLAGLFLEMTGLQQSSIRSYRSALSSATDEKSSVEGLEDGVRTNLGRILSSSGLVEEAVKHLSAIKSPDFFTQCTLALASLKVGQFEDAYNGYTAALHWLAPDDGHKSHVLVALAALQYKFTNTDEAKELLIQGSQVADASVQGVLALAALGLMVGDEALAAAALAKLLPHLHDTRYTHHIAFLRAAHASLGGRESEARLLLSQTIHQHPSIAGLWRSLANLLLTPSSTPTQQLASARRCSASATCAAAAAKLAQTAGHSNTLAQDSVTSVIARLGMEAVGGGKRRRNIIGIGGGLKEAQRAVLMSPGSPEAWAALVAARLAAGHSKSKVGQLAGVWAEKASPVVSSWLQSVSARVAPSP</sequence>
<gene>
    <name evidence="4" type="ORF">Pcinc_025252</name>
</gene>
<dbReference type="PROSITE" id="PS50293">
    <property type="entry name" value="TPR_REGION"/>
    <property type="match status" value="1"/>
</dbReference>
<dbReference type="InterPro" id="IPR039226">
    <property type="entry name" value="Ski3/TTC37"/>
</dbReference>
<evidence type="ECO:0000313" key="4">
    <source>
        <dbReference type="EMBL" id="KAK3869434.1"/>
    </source>
</evidence>
<dbReference type="PROSITE" id="PS50005">
    <property type="entry name" value="TPR"/>
    <property type="match status" value="4"/>
</dbReference>
<evidence type="ECO:0008006" key="6">
    <source>
        <dbReference type="Google" id="ProtNLM"/>
    </source>
</evidence>
<keyword evidence="2 3" id="KW-0802">TPR repeat</keyword>
<feature type="repeat" description="TPR" evidence="3">
    <location>
        <begin position="596"/>
        <end position="629"/>
    </location>
</feature>